<gene>
    <name evidence="1" type="ORF">AAA073_06630</name>
</gene>
<dbReference type="Proteomes" id="UP001491691">
    <property type="component" value="Unassembled WGS sequence"/>
</dbReference>
<name>A0ABV1J1S3_9FIRM</name>
<sequence>MNYYLIIGNLKEDVTFDDKFKRILDEHLNYYENEVSLGSLILSGPKESGGGIGIYRGDEVKDFCDNDPLYLENYIKYEIINFSPNAVNEKLLELFI</sequence>
<accession>A0ABV1J1S3</accession>
<proteinExistence type="predicted"/>
<evidence type="ECO:0000313" key="2">
    <source>
        <dbReference type="Proteomes" id="UP001491691"/>
    </source>
</evidence>
<organism evidence="1 2">
    <name type="scientific">Peptoniphilus senegalensis</name>
    <dbReference type="NCBI Taxonomy" id="1465757"/>
    <lineage>
        <taxon>Bacteria</taxon>
        <taxon>Bacillati</taxon>
        <taxon>Bacillota</taxon>
        <taxon>Tissierellia</taxon>
        <taxon>Tissierellales</taxon>
        <taxon>Peptoniphilaceae</taxon>
        <taxon>Peptoniphilus</taxon>
    </lineage>
</organism>
<evidence type="ECO:0000313" key="1">
    <source>
        <dbReference type="EMBL" id="MEQ3347107.1"/>
    </source>
</evidence>
<comment type="caution">
    <text evidence="1">The sequence shown here is derived from an EMBL/GenBank/DDBJ whole genome shotgun (WGS) entry which is preliminary data.</text>
</comment>
<evidence type="ECO:0008006" key="3">
    <source>
        <dbReference type="Google" id="ProtNLM"/>
    </source>
</evidence>
<reference evidence="1 2" key="1">
    <citation type="submission" date="2024-04" db="EMBL/GenBank/DDBJ databases">
        <title>Human intestinal bacterial collection.</title>
        <authorList>
            <person name="Pauvert C."/>
            <person name="Hitch T.C.A."/>
            <person name="Clavel T."/>
        </authorList>
    </citation>
    <scope>NUCLEOTIDE SEQUENCE [LARGE SCALE GENOMIC DNA]</scope>
    <source>
        <strain evidence="1 2">CLA-SR-H019</strain>
    </source>
</reference>
<protein>
    <recommendedName>
        <fullName evidence="3">YCII-related domain-containing protein</fullName>
    </recommendedName>
</protein>
<dbReference type="EMBL" id="JBBNPP010000012">
    <property type="protein sequence ID" value="MEQ3347107.1"/>
    <property type="molecule type" value="Genomic_DNA"/>
</dbReference>
<dbReference type="RefSeq" id="WP_349188970.1">
    <property type="nucleotide sequence ID" value="NZ_JBBNPP010000012.1"/>
</dbReference>
<keyword evidence="2" id="KW-1185">Reference proteome</keyword>